<keyword evidence="1" id="KW-1133">Transmembrane helix</keyword>
<name>A0A0A9H645_ARUDO</name>
<dbReference type="AlphaFoldDB" id="A0A0A9H645"/>
<reference evidence="2" key="1">
    <citation type="submission" date="2014-09" db="EMBL/GenBank/DDBJ databases">
        <authorList>
            <person name="Magalhaes I.L.F."/>
            <person name="Oliveira U."/>
            <person name="Santos F.R."/>
            <person name="Vidigal T.H.D.A."/>
            <person name="Brescovit A.D."/>
            <person name="Santos A.J."/>
        </authorList>
    </citation>
    <scope>NUCLEOTIDE SEQUENCE</scope>
    <source>
        <tissue evidence="2">Shoot tissue taken approximately 20 cm above the soil surface</tissue>
    </source>
</reference>
<keyword evidence="1" id="KW-0472">Membrane</keyword>
<reference evidence="2" key="2">
    <citation type="journal article" date="2015" name="Data Brief">
        <title>Shoot transcriptome of the giant reed, Arundo donax.</title>
        <authorList>
            <person name="Barrero R.A."/>
            <person name="Guerrero F.D."/>
            <person name="Moolhuijzen P."/>
            <person name="Goolsby J.A."/>
            <person name="Tidwell J."/>
            <person name="Bellgard S.E."/>
            <person name="Bellgard M.I."/>
        </authorList>
    </citation>
    <scope>NUCLEOTIDE SEQUENCE</scope>
    <source>
        <tissue evidence="2">Shoot tissue taken approximately 20 cm above the soil surface</tissue>
    </source>
</reference>
<accession>A0A0A9H645</accession>
<protein>
    <submittedName>
        <fullName evidence="2">Uncharacterized protein</fullName>
    </submittedName>
</protein>
<organism evidence="2">
    <name type="scientific">Arundo donax</name>
    <name type="common">Giant reed</name>
    <name type="synonym">Donax arundinaceus</name>
    <dbReference type="NCBI Taxonomy" id="35708"/>
    <lineage>
        <taxon>Eukaryota</taxon>
        <taxon>Viridiplantae</taxon>
        <taxon>Streptophyta</taxon>
        <taxon>Embryophyta</taxon>
        <taxon>Tracheophyta</taxon>
        <taxon>Spermatophyta</taxon>
        <taxon>Magnoliopsida</taxon>
        <taxon>Liliopsida</taxon>
        <taxon>Poales</taxon>
        <taxon>Poaceae</taxon>
        <taxon>PACMAD clade</taxon>
        <taxon>Arundinoideae</taxon>
        <taxon>Arundineae</taxon>
        <taxon>Arundo</taxon>
    </lineage>
</organism>
<evidence type="ECO:0000313" key="2">
    <source>
        <dbReference type="EMBL" id="JAE28373.1"/>
    </source>
</evidence>
<dbReference type="EMBL" id="GBRH01169523">
    <property type="protein sequence ID" value="JAE28373.1"/>
    <property type="molecule type" value="Transcribed_RNA"/>
</dbReference>
<evidence type="ECO:0000256" key="1">
    <source>
        <dbReference type="SAM" id="Phobius"/>
    </source>
</evidence>
<keyword evidence="1" id="KW-0812">Transmembrane</keyword>
<proteinExistence type="predicted"/>
<sequence>MAAVVHAQEAAQGLGHPTCYSKCRRAPRAGPGRRRRPRLDCAGSVGTALFVTVGPWNGKPGLGFSRRTRRVGLADILRLAAAAIAALLCTPLSSLLLPSSLVRCEGMTTSRSHGPPEALEMTGGPADRCVVGGRAQAAHWRRRPSPSGSCCAQSTPWRALVSWAAAGRRRCILERWR</sequence>
<feature type="transmembrane region" description="Helical" evidence="1">
    <location>
        <begin position="76"/>
        <end position="97"/>
    </location>
</feature>